<evidence type="ECO:0000256" key="1">
    <source>
        <dbReference type="SAM" id="Phobius"/>
    </source>
</evidence>
<keyword evidence="1" id="KW-1133">Transmembrane helix</keyword>
<organism evidence="2 3">
    <name type="scientific">Schistocephalus solidus</name>
    <name type="common">Tapeworm</name>
    <dbReference type="NCBI Taxonomy" id="70667"/>
    <lineage>
        <taxon>Eukaryota</taxon>
        <taxon>Metazoa</taxon>
        <taxon>Spiralia</taxon>
        <taxon>Lophotrochozoa</taxon>
        <taxon>Platyhelminthes</taxon>
        <taxon>Cestoda</taxon>
        <taxon>Eucestoda</taxon>
        <taxon>Diphyllobothriidea</taxon>
        <taxon>Diphyllobothriidae</taxon>
        <taxon>Schistocephalus</taxon>
    </lineage>
</organism>
<accession>A0A3P7EUE1</accession>
<keyword evidence="1" id="KW-0472">Membrane</keyword>
<dbReference type="EMBL" id="UYSU01040289">
    <property type="protein sequence ID" value="VDM02172.1"/>
    <property type="molecule type" value="Genomic_DNA"/>
</dbReference>
<reference evidence="2 3" key="1">
    <citation type="submission" date="2018-11" db="EMBL/GenBank/DDBJ databases">
        <authorList>
            <consortium name="Pathogen Informatics"/>
        </authorList>
    </citation>
    <scope>NUCLEOTIDE SEQUENCE [LARGE SCALE GENOMIC DNA]</scope>
    <source>
        <strain evidence="2 3">NST_G2</strain>
    </source>
</reference>
<feature type="transmembrane region" description="Helical" evidence="1">
    <location>
        <begin position="105"/>
        <end position="127"/>
    </location>
</feature>
<gene>
    <name evidence="2" type="ORF">SSLN_LOCUS15786</name>
</gene>
<dbReference type="Proteomes" id="UP000275846">
    <property type="component" value="Unassembled WGS sequence"/>
</dbReference>
<dbReference type="AlphaFoldDB" id="A0A3P7EUE1"/>
<dbReference type="STRING" id="70667.A0A3P7EUE1"/>
<feature type="transmembrane region" description="Helical" evidence="1">
    <location>
        <begin position="78"/>
        <end position="99"/>
    </location>
</feature>
<dbReference type="OrthoDB" id="10256463at2759"/>
<name>A0A3P7EUE1_SCHSO</name>
<keyword evidence="1" id="KW-0812">Transmembrane</keyword>
<sequence length="199" mass="22032">MDPRNCSQRFPHRLVCVIFLLGLSSIQIWTESKKRAETAYKTYGRIDFLRPYFDVEPNEVLQRVASSVDPRPFKSAGLGYAMCSTCVVLFICSVVHQQASEAPFFIFWALLCGSAAIKLASTLWIFIPGEKQRIVASVLSVVLHMGFVIYLHFAYHRLIEGIGFALFTLKSLNADLSDAIGDIATVKASAGDDHGKIPG</sequence>
<protein>
    <submittedName>
        <fullName evidence="2">Uncharacterized protein</fullName>
    </submittedName>
</protein>
<feature type="transmembrane region" description="Helical" evidence="1">
    <location>
        <begin position="134"/>
        <end position="155"/>
    </location>
</feature>
<proteinExistence type="predicted"/>
<evidence type="ECO:0000313" key="2">
    <source>
        <dbReference type="EMBL" id="VDM02172.1"/>
    </source>
</evidence>
<feature type="transmembrane region" description="Helical" evidence="1">
    <location>
        <begin position="12"/>
        <end position="30"/>
    </location>
</feature>
<evidence type="ECO:0000313" key="3">
    <source>
        <dbReference type="Proteomes" id="UP000275846"/>
    </source>
</evidence>
<keyword evidence="3" id="KW-1185">Reference proteome</keyword>